<dbReference type="PROSITE" id="PS50966">
    <property type="entry name" value="ZF_SWIM"/>
    <property type="match status" value="1"/>
</dbReference>
<evidence type="ECO:0000256" key="2">
    <source>
        <dbReference type="PROSITE-ProRule" id="PRU00325"/>
    </source>
</evidence>
<keyword evidence="1" id="KW-0378">Hydrolase</keyword>
<dbReference type="InterPro" id="IPR007527">
    <property type="entry name" value="Znf_SWIM"/>
</dbReference>
<feature type="domain" description="Helicase C-terminal" evidence="5">
    <location>
        <begin position="883"/>
        <end position="1040"/>
    </location>
</feature>
<dbReference type="PhylomeDB" id="Q8EP30"/>
<dbReference type="SMART" id="SM00490">
    <property type="entry name" value="HELICc"/>
    <property type="match status" value="1"/>
</dbReference>
<evidence type="ECO:0000259" key="4">
    <source>
        <dbReference type="PROSITE" id="PS51192"/>
    </source>
</evidence>
<dbReference type="Pfam" id="PF08455">
    <property type="entry name" value="SNF2_assoc"/>
    <property type="match status" value="1"/>
</dbReference>
<dbReference type="KEGG" id="oih:OB2289"/>
<dbReference type="OrthoDB" id="9760715at2"/>
<dbReference type="InterPro" id="IPR013663">
    <property type="entry name" value="Helicase_SWF/SNF/SWI_bac"/>
</dbReference>
<dbReference type="GO" id="GO:0016787">
    <property type="term" value="F:hydrolase activity"/>
    <property type="evidence" value="ECO:0007669"/>
    <property type="project" value="UniProtKB-KW"/>
</dbReference>
<dbReference type="Pfam" id="PF00176">
    <property type="entry name" value="SNF2-rel_dom"/>
    <property type="match status" value="1"/>
</dbReference>
<keyword evidence="6" id="KW-0067">ATP-binding</keyword>
<dbReference type="PROSITE" id="PS51194">
    <property type="entry name" value="HELICASE_CTER"/>
    <property type="match status" value="1"/>
</dbReference>
<dbReference type="Pfam" id="PF00271">
    <property type="entry name" value="Helicase_C"/>
    <property type="match status" value="1"/>
</dbReference>
<dbReference type="SUPFAM" id="SSF52540">
    <property type="entry name" value="P-loop containing nucleoside triphosphate hydrolases"/>
    <property type="match status" value="2"/>
</dbReference>
<reference evidence="6 7" key="1">
    <citation type="journal article" date="2001" name="FEMS Microbiol. Lett.">
        <title>Oceanobacillus iheyensis gen. nov., sp. nov., a deep-sea extremely halotolerant and alkaliphilic species isolated from a depth of 1050 m on the Iheya Ridge.</title>
        <authorList>
            <person name="Lu J."/>
            <person name="Nogi Y."/>
            <person name="Takami H."/>
        </authorList>
    </citation>
    <scope>NUCLEOTIDE SEQUENCE [LARGE SCALE GENOMIC DNA]</scope>
    <source>
        <strain evidence="7">DSM 14371 / CIP 107618 / JCM 11309 / KCTC 3954 / HTE831</strain>
    </source>
</reference>
<dbReference type="SMART" id="SM00487">
    <property type="entry name" value="DEXDc"/>
    <property type="match status" value="1"/>
</dbReference>
<keyword evidence="6" id="KW-0547">Nucleotide-binding</keyword>
<reference evidence="6 7" key="2">
    <citation type="journal article" date="2002" name="Nucleic Acids Res.">
        <title>Genome sequence of Oceanobacillus iheyensis isolated from the Iheya Ridge and its unexpected adaptive capabilities to extreme environments.</title>
        <authorList>
            <person name="Takami H."/>
            <person name="Takaki Y."/>
            <person name="Uchiyama I."/>
        </authorList>
    </citation>
    <scope>NUCLEOTIDE SEQUENCE [LARGE SCALE GENOMIC DNA]</scope>
    <source>
        <strain evidence="7">DSM 14371 / CIP 107618 / JCM 11309 / KCTC 3954 / HTE831</strain>
    </source>
</reference>
<keyword evidence="2" id="KW-0862">Zinc</keyword>
<dbReference type="GO" id="GO:0004386">
    <property type="term" value="F:helicase activity"/>
    <property type="evidence" value="ECO:0007669"/>
    <property type="project" value="UniProtKB-KW"/>
</dbReference>
<proteinExistence type="predicted"/>
<dbReference type="Gene3D" id="3.40.50.10810">
    <property type="entry name" value="Tandem AAA-ATPase domain"/>
    <property type="match status" value="1"/>
</dbReference>
<dbReference type="Gene3D" id="3.40.50.300">
    <property type="entry name" value="P-loop containing nucleotide triphosphate hydrolases"/>
    <property type="match status" value="1"/>
</dbReference>
<accession>Q8EP30</accession>
<evidence type="ECO:0000313" key="7">
    <source>
        <dbReference type="Proteomes" id="UP000000822"/>
    </source>
</evidence>
<dbReference type="InterPro" id="IPR049730">
    <property type="entry name" value="SNF2/RAD54-like_C"/>
</dbReference>
<dbReference type="InterPro" id="IPR027417">
    <property type="entry name" value="P-loop_NTPase"/>
</dbReference>
<dbReference type="eggNOG" id="COG0553">
    <property type="taxonomic scope" value="Bacteria"/>
</dbReference>
<dbReference type="InterPro" id="IPR038718">
    <property type="entry name" value="SNF2-like_sf"/>
</dbReference>
<organism evidence="6 7">
    <name type="scientific">Oceanobacillus iheyensis (strain DSM 14371 / CIP 107618 / JCM 11309 / KCTC 3954 / HTE831)</name>
    <dbReference type="NCBI Taxonomy" id="221109"/>
    <lineage>
        <taxon>Bacteria</taxon>
        <taxon>Bacillati</taxon>
        <taxon>Bacillota</taxon>
        <taxon>Bacilli</taxon>
        <taxon>Bacillales</taxon>
        <taxon>Bacillaceae</taxon>
        <taxon>Oceanobacillus</taxon>
    </lineage>
</organism>
<evidence type="ECO:0000259" key="5">
    <source>
        <dbReference type="PROSITE" id="PS51194"/>
    </source>
</evidence>
<keyword evidence="2" id="KW-0863">Zinc-finger</keyword>
<evidence type="ECO:0000259" key="3">
    <source>
        <dbReference type="PROSITE" id="PS50966"/>
    </source>
</evidence>
<name>Q8EP30_OCEIH</name>
<dbReference type="STRING" id="221109.gene:10734537"/>
<evidence type="ECO:0000313" key="6">
    <source>
        <dbReference type="EMBL" id="BAC14245.1"/>
    </source>
</evidence>
<keyword evidence="2" id="KW-0479">Metal-binding</keyword>
<protein>
    <submittedName>
        <fullName evidence="6">Helicase (Swi/snf family)</fullName>
    </submittedName>
</protein>
<dbReference type="PANTHER" id="PTHR10799">
    <property type="entry name" value="SNF2/RAD54 HELICASE FAMILY"/>
    <property type="match status" value="1"/>
</dbReference>
<dbReference type="GO" id="GO:0008270">
    <property type="term" value="F:zinc ion binding"/>
    <property type="evidence" value="ECO:0007669"/>
    <property type="project" value="UniProtKB-KW"/>
</dbReference>
<dbReference type="HOGENOM" id="CLU_000315_21_1_9"/>
<dbReference type="CDD" id="cd18793">
    <property type="entry name" value="SF2_C_SNF"/>
    <property type="match status" value="1"/>
</dbReference>
<dbReference type="PROSITE" id="PS51192">
    <property type="entry name" value="HELICASE_ATP_BIND_1"/>
    <property type="match status" value="1"/>
</dbReference>
<keyword evidence="6" id="KW-0347">Helicase</keyword>
<dbReference type="Proteomes" id="UP000000822">
    <property type="component" value="Chromosome"/>
</dbReference>
<dbReference type="GO" id="GO:0005524">
    <property type="term" value="F:ATP binding"/>
    <property type="evidence" value="ECO:0007669"/>
    <property type="project" value="InterPro"/>
</dbReference>
<feature type="domain" description="SWIM-type" evidence="3">
    <location>
        <begin position="49"/>
        <end position="88"/>
    </location>
</feature>
<dbReference type="InterPro" id="IPR001650">
    <property type="entry name" value="Helicase_C-like"/>
</dbReference>
<dbReference type="InterPro" id="IPR000330">
    <property type="entry name" value="SNF2_N"/>
</dbReference>
<sequence length="1051" mass="122548">MYSLTKQKIRELCGDVSFKYGERLWNGNRVHMVNNQNETTATVTSTKDFQVQITWKDGEIKETKCNCPSLTSFKKDCQHIAAVLIGICETSTKSINRTDEIMRGFLQKNDSENHEYTHQGYFEKRQEIHSLFRCHILTISKNPVIAISIDINHHEVKQLSDFLLAVQQGKSYKISNAITYSPSNHYFNSNDEAIIHHLIQLNQENYVTNNFKSNDKSKLVITPTIWNKLETIFQLAVNTELIIAEANRNWILPSFSIVDNLPPLHFEIEKAASLLRITWTEFQSYVCLPSYRLFVTQQSVHILTEQEVTTIDLCDRLWRENNENSLLISLEQAEQLIPLITKIAKIDDTTGIIAKSKKPLTAKIYLDRISNRLLAGVEFHYGGVKFQPFEPSPMTLYRQEEKEEEIIQFLQDKGFAHMDGGYVLQNEKLEYEFLYHHLSDLQNQATVFATTAVRNRLSKKHFQPTIRVRHKSDRTNWLEFTFQMKGFVDQEVREVLDALEEKRPYYRLKDGSLLSLETKELEELQSFLIDSPMSSTEILEGLEKPLNEGFTIANRLEERGILEAEDSFKQMLLQIQQPDEQSYPIPKPISSLLKDYQLEGVRWMRAVADMGFGGVLADEMGLGKTIQSIAYCLSIEKERKDKKQPILIVCPTSVCYQWKQEWMTFAPDWSVMIIDGTKAERKQKKTELRNYDVWIISYGMLRNEIDWLQNQVDQFHTVIFDEAQVFKNPATHTFRTVKKLRSEHRFALTGTPLENKIEDIWSIFHVVFPELLGNIKDFSWLTNDQVIRRITPFMLRREKKDVMQELPTKVEYVERISLTEEQKQLYVSYLAKLRHPSFKHLDKETIRKNRIKILAGITRLRQICCHPSLFVRKYNDKSAKLERLKQLIKDASRANKRLLIFSQFTSMLQLIGKELRNKDILYYYIDGETPAEERVEICRAFNQGNREVCLISLKAGGTGLNLVGADTVILYDVWWNPAVEEQAIDRAHRIGQQSEVTVIRLLSEGTIEEKMYELQRKKRELMNYLVNGKSTVNYQLTDEDIQDLLFNETKD</sequence>
<gene>
    <name evidence="6" type="ordered locus">OB2289</name>
</gene>
<dbReference type="EMBL" id="BA000028">
    <property type="protein sequence ID" value="BAC14245.1"/>
    <property type="molecule type" value="Genomic_DNA"/>
</dbReference>
<evidence type="ECO:0000256" key="1">
    <source>
        <dbReference type="ARBA" id="ARBA00022801"/>
    </source>
</evidence>
<dbReference type="eggNOG" id="COG4715">
    <property type="taxonomic scope" value="Bacteria"/>
</dbReference>
<dbReference type="InterPro" id="IPR014001">
    <property type="entry name" value="Helicase_ATP-bd"/>
</dbReference>
<dbReference type="RefSeq" id="WP_011066682.1">
    <property type="nucleotide sequence ID" value="NC_004193.1"/>
</dbReference>
<feature type="domain" description="Helicase ATP-binding" evidence="4">
    <location>
        <begin position="605"/>
        <end position="770"/>
    </location>
</feature>
<keyword evidence="7" id="KW-1185">Reference proteome</keyword>
<dbReference type="AlphaFoldDB" id="Q8EP30"/>